<evidence type="ECO:0000313" key="3">
    <source>
        <dbReference type="EMBL" id="EYF01229.1"/>
    </source>
</evidence>
<dbReference type="InterPro" id="IPR003675">
    <property type="entry name" value="Rce1/LyrA-like_dom"/>
</dbReference>
<feature type="transmembrane region" description="Helical" evidence="1">
    <location>
        <begin position="99"/>
        <end position="119"/>
    </location>
</feature>
<dbReference type="Proteomes" id="UP000019678">
    <property type="component" value="Unassembled WGS sequence"/>
</dbReference>
<dbReference type="GO" id="GO:0004175">
    <property type="term" value="F:endopeptidase activity"/>
    <property type="evidence" value="ECO:0007669"/>
    <property type="project" value="UniProtKB-ARBA"/>
</dbReference>
<feature type="transmembrane region" description="Helical" evidence="1">
    <location>
        <begin position="58"/>
        <end position="78"/>
    </location>
</feature>
<dbReference type="GO" id="GO:0080120">
    <property type="term" value="P:CAAX-box protein maturation"/>
    <property type="evidence" value="ECO:0007669"/>
    <property type="project" value="UniProtKB-ARBA"/>
</dbReference>
<dbReference type="RefSeq" id="WP_044249696.1">
    <property type="nucleotide sequence ID" value="NZ_ASRX01000085.1"/>
</dbReference>
<evidence type="ECO:0000256" key="1">
    <source>
        <dbReference type="SAM" id="Phobius"/>
    </source>
</evidence>
<dbReference type="PROSITE" id="PS51318">
    <property type="entry name" value="TAT"/>
    <property type="match status" value="1"/>
</dbReference>
<feature type="transmembrane region" description="Helical" evidence="1">
    <location>
        <begin position="164"/>
        <end position="184"/>
    </location>
</feature>
<protein>
    <recommendedName>
        <fullName evidence="2">CAAX prenyl protease 2/Lysostaphin resistance protein A-like domain-containing protein</fullName>
    </recommendedName>
</protein>
<proteinExistence type="predicted"/>
<dbReference type="STRING" id="1192034.CAP_8482"/>
<dbReference type="InterPro" id="IPR006311">
    <property type="entry name" value="TAT_signal"/>
</dbReference>
<feature type="transmembrane region" description="Helical" evidence="1">
    <location>
        <begin position="131"/>
        <end position="152"/>
    </location>
</feature>
<dbReference type="AlphaFoldDB" id="A0A017SW82"/>
<evidence type="ECO:0000313" key="4">
    <source>
        <dbReference type="Proteomes" id="UP000019678"/>
    </source>
</evidence>
<keyword evidence="1" id="KW-1133">Transmembrane helix</keyword>
<keyword evidence="1" id="KW-0472">Membrane</keyword>
<feature type="transmembrane region" description="Helical" evidence="1">
    <location>
        <begin position="21"/>
        <end position="46"/>
    </location>
</feature>
<keyword evidence="1" id="KW-0812">Transmembrane</keyword>
<accession>A0A017SW82</accession>
<organism evidence="3 4">
    <name type="scientific">Chondromyces apiculatus DSM 436</name>
    <dbReference type="NCBI Taxonomy" id="1192034"/>
    <lineage>
        <taxon>Bacteria</taxon>
        <taxon>Pseudomonadati</taxon>
        <taxon>Myxococcota</taxon>
        <taxon>Polyangia</taxon>
        <taxon>Polyangiales</taxon>
        <taxon>Polyangiaceae</taxon>
        <taxon>Chondromyces</taxon>
    </lineage>
</organism>
<reference evidence="3 4" key="1">
    <citation type="submission" date="2013-05" db="EMBL/GenBank/DDBJ databases">
        <title>Genome assembly of Chondromyces apiculatus DSM 436.</title>
        <authorList>
            <person name="Sharma G."/>
            <person name="Khatri I."/>
            <person name="Kaur C."/>
            <person name="Mayilraj S."/>
            <person name="Subramanian S."/>
        </authorList>
    </citation>
    <scope>NUCLEOTIDE SEQUENCE [LARGE SCALE GENOMIC DNA]</scope>
    <source>
        <strain evidence="3 4">DSM 436</strain>
    </source>
</reference>
<gene>
    <name evidence="3" type="ORF">CAP_8482</name>
</gene>
<name>A0A017SW82_9BACT</name>
<dbReference type="Pfam" id="PF02517">
    <property type="entry name" value="Rce1-like"/>
    <property type="match status" value="1"/>
</dbReference>
<sequence length="231" mass="23912">MSSPTPGSPAARFPPGSRAHLLHAIALVALRAAIAGGGLLAARAYLGPDQGPLGGSRASFALLGIQAALVLVLGWLALLRFGRVSLRDLGFRDLSPGKVALGVAAFFPCLVCIASMLLAAGMTPPALLDAILAQPFPVRMLCLGAGIVAALADETLFRGYLQPALISRLGSALGVILTALLFAATHFPRSATQLVTWIFLGLIFGVLRGRDQPLWAPAIAHTLVWAVIGPM</sequence>
<comment type="caution">
    <text evidence="3">The sequence shown here is derived from an EMBL/GenBank/DDBJ whole genome shotgun (WGS) entry which is preliminary data.</text>
</comment>
<keyword evidence="4" id="KW-1185">Reference proteome</keyword>
<evidence type="ECO:0000259" key="2">
    <source>
        <dbReference type="Pfam" id="PF02517"/>
    </source>
</evidence>
<feature type="transmembrane region" description="Helical" evidence="1">
    <location>
        <begin position="190"/>
        <end position="207"/>
    </location>
</feature>
<dbReference type="OrthoDB" id="5322702at2"/>
<dbReference type="EMBL" id="ASRX01000085">
    <property type="protein sequence ID" value="EYF01229.1"/>
    <property type="molecule type" value="Genomic_DNA"/>
</dbReference>
<feature type="domain" description="CAAX prenyl protease 2/Lysostaphin resistance protein A-like" evidence="2">
    <location>
        <begin position="140"/>
        <end position="224"/>
    </location>
</feature>